<evidence type="ECO:0000313" key="2">
    <source>
        <dbReference type="Proteomes" id="UP000664781"/>
    </source>
</evidence>
<sequence>MGRLRDKINRFRDDLSRTKYPDSGVTPLSPAEVRDALLAINGSDVSISVRGSSRSDAATLLAEWRVWEPAWGSARSRKQLERKFHVWMRLDPAKCEVQSIDEQWKVMWVGDPPKFAVSREHGRGQIFEVSWESEFQRGSDGRRRKVETFRFDTRLMKKPLRDAVLGAGWIWRGLGKNEW</sequence>
<dbReference type="EMBL" id="JAFMOF010000001">
    <property type="protein sequence ID" value="MBO0651634.1"/>
    <property type="molecule type" value="Genomic_DNA"/>
</dbReference>
<reference evidence="1" key="1">
    <citation type="submission" date="2021-03" db="EMBL/GenBank/DDBJ databases">
        <title>Streptomyces strains.</title>
        <authorList>
            <person name="Lund M.B."/>
            <person name="Toerring T."/>
        </authorList>
    </citation>
    <scope>NUCLEOTIDE SEQUENCE</scope>
    <source>
        <strain evidence="1">JCM 4242</strain>
    </source>
</reference>
<gene>
    <name evidence="1" type="ORF">J1792_02075</name>
</gene>
<dbReference type="AlphaFoldDB" id="A0A939FJ16"/>
<accession>A0A939FJ16</accession>
<organism evidence="1 2">
    <name type="scientific">Streptomyces triculaminicus</name>
    <dbReference type="NCBI Taxonomy" id="2816232"/>
    <lineage>
        <taxon>Bacteria</taxon>
        <taxon>Bacillati</taxon>
        <taxon>Actinomycetota</taxon>
        <taxon>Actinomycetes</taxon>
        <taxon>Kitasatosporales</taxon>
        <taxon>Streptomycetaceae</taxon>
        <taxon>Streptomyces</taxon>
    </lineage>
</organism>
<evidence type="ECO:0000313" key="1">
    <source>
        <dbReference type="EMBL" id="MBO0651634.1"/>
    </source>
</evidence>
<dbReference type="Proteomes" id="UP000664781">
    <property type="component" value="Unassembled WGS sequence"/>
</dbReference>
<comment type="caution">
    <text evidence="1">The sequence shown here is derived from an EMBL/GenBank/DDBJ whole genome shotgun (WGS) entry which is preliminary data.</text>
</comment>
<proteinExistence type="predicted"/>
<protein>
    <submittedName>
        <fullName evidence="1">Uncharacterized protein</fullName>
    </submittedName>
</protein>
<name>A0A939FJ16_9ACTN</name>
<keyword evidence="2" id="KW-1185">Reference proteome</keyword>
<dbReference type="RefSeq" id="WP_207246569.1">
    <property type="nucleotide sequence ID" value="NZ_JAFMOF010000001.1"/>
</dbReference>